<accession>A0A5J5B3E0</accession>
<sequence length="307" mass="34511">MMELQNMPMREEDVPDELALGSADLVTFTLHELRTYTQEFGNIIGAGGFGTVYEGMISGRNDDLNGKRIAVKASKGIAGEFRNEWEAEIRYLSTLNHPNIIKLIGKCATTMRLFLVYPFVNKGSVHSKLSGLNWRRSLGIMRGAARALQHLHSQSPPLIFRDFKSENILLDENWNPIVCDFGTVRPEGEVGFAGTIGYTEPIVLLSDGYDDGFKSSNDPQYLVSKIRSRSSQTLREIITASAKEGHPVTCLVYTLLHPWATEVDHNLHIPSVLTWKQPATVLDIYYFYFNGYGEMVVVFLEAQINLF</sequence>
<keyword evidence="1" id="KW-0418">Kinase</keyword>
<name>A0A5J5B3E0_9ASTE</name>
<dbReference type="InterPro" id="IPR017441">
    <property type="entry name" value="Protein_kinase_ATP_BS"/>
</dbReference>
<proteinExistence type="predicted"/>
<dbReference type="Gene3D" id="1.10.510.10">
    <property type="entry name" value="Transferase(Phosphotransferase) domain 1"/>
    <property type="match status" value="1"/>
</dbReference>
<keyword evidence="7" id="KW-1185">Reference proteome</keyword>
<dbReference type="Pfam" id="PF00069">
    <property type="entry name" value="Pkinase"/>
    <property type="match status" value="1"/>
</dbReference>
<organism evidence="6 7">
    <name type="scientific">Nyssa sinensis</name>
    <dbReference type="NCBI Taxonomy" id="561372"/>
    <lineage>
        <taxon>Eukaryota</taxon>
        <taxon>Viridiplantae</taxon>
        <taxon>Streptophyta</taxon>
        <taxon>Embryophyta</taxon>
        <taxon>Tracheophyta</taxon>
        <taxon>Spermatophyta</taxon>
        <taxon>Magnoliopsida</taxon>
        <taxon>eudicotyledons</taxon>
        <taxon>Gunneridae</taxon>
        <taxon>Pentapetalae</taxon>
        <taxon>asterids</taxon>
        <taxon>Cornales</taxon>
        <taxon>Nyssaceae</taxon>
        <taxon>Nyssa</taxon>
    </lineage>
</organism>
<keyword evidence="1" id="KW-0808">Transferase</keyword>
<dbReference type="PROSITE" id="PS00107">
    <property type="entry name" value="PROTEIN_KINASE_ATP"/>
    <property type="match status" value="1"/>
</dbReference>
<dbReference type="AlphaFoldDB" id="A0A5J5B3E0"/>
<dbReference type="InterPro" id="IPR000719">
    <property type="entry name" value="Prot_kinase_dom"/>
</dbReference>
<keyword evidence="3 4" id="KW-0067">ATP-binding</keyword>
<feature type="binding site" evidence="4">
    <location>
        <position position="72"/>
    </location>
    <ligand>
        <name>ATP</name>
        <dbReference type="ChEBI" id="CHEBI:30616"/>
    </ligand>
</feature>
<evidence type="ECO:0000256" key="1">
    <source>
        <dbReference type="ARBA" id="ARBA00022527"/>
    </source>
</evidence>
<dbReference type="GO" id="GO:0004674">
    <property type="term" value="F:protein serine/threonine kinase activity"/>
    <property type="evidence" value="ECO:0007669"/>
    <property type="project" value="UniProtKB-KW"/>
</dbReference>
<keyword evidence="2 4" id="KW-0547">Nucleotide-binding</keyword>
<dbReference type="OrthoDB" id="1543146at2759"/>
<evidence type="ECO:0000313" key="6">
    <source>
        <dbReference type="EMBL" id="KAA8536382.1"/>
    </source>
</evidence>
<dbReference type="GO" id="GO:0005524">
    <property type="term" value="F:ATP binding"/>
    <property type="evidence" value="ECO:0007669"/>
    <property type="project" value="UniProtKB-UniRule"/>
</dbReference>
<dbReference type="EMBL" id="CM018039">
    <property type="protein sequence ID" value="KAA8536382.1"/>
    <property type="molecule type" value="Genomic_DNA"/>
</dbReference>
<evidence type="ECO:0000256" key="3">
    <source>
        <dbReference type="ARBA" id="ARBA00022840"/>
    </source>
</evidence>
<dbReference type="Proteomes" id="UP000325577">
    <property type="component" value="Linkage Group LG16"/>
</dbReference>
<evidence type="ECO:0000259" key="5">
    <source>
        <dbReference type="PROSITE" id="PS50011"/>
    </source>
</evidence>
<reference evidence="6 7" key="1">
    <citation type="submission" date="2019-09" db="EMBL/GenBank/DDBJ databases">
        <title>A chromosome-level genome assembly of the Chinese tupelo Nyssa sinensis.</title>
        <authorList>
            <person name="Yang X."/>
            <person name="Kang M."/>
            <person name="Yang Y."/>
            <person name="Xiong H."/>
            <person name="Wang M."/>
            <person name="Zhang Z."/>
            <person name="Wang Z."/>
            <person name="Wu H."/>
            <person name="Ma T."/>
            <person name="Liu J."/>
            <person name="Xi Z."/>
        </authorList>
    </citation>
    <scope>NUCLEOTIDE SEQUENCE [LARGE SCALE GENOMIC DNA]</scope>
    <source>
        <strain evidence="6">J267</strain>
        <tissue evidence="6">Leaf</tissue>
    </source>
</reference>
<dbReference type="PANTHER" id="PTHR47989:SF48">
    <property type="entry name" value="PROTEIN KINASE DOMAIN-CONTAINING PROTEIN"/>
    <property type="match status" value="1"/>
</dbReference>
<protein>
    <recommendedName>
        <fullName evidence="5">Protein kinase domain-containing protein</fullName>
    </recommendedName>
</protein>
<dbReference type="Gene3D" id="3.40.50.2000">
    <property type="entry name" value="Glycogen Phosphorylase B"/>
    <property type="match status" value="1"/>
</dbReference>
<gene>
    <name evidence="6" type="ORF">F0562_028860</name>
</gene>
<dbReference type="PROSITE" id="PS50011">
    <property type="entry name" value="PROTEIN_KINASE_DOM"/>
    <property type="match status" value="1"/>
</dbReference>
<evidence type="ECO:0000256" key="2">
    <source>
        <dbReference type="ARBA" id="ARBA00022741"/>
    </source>
</evidence>
<dbReference type="SUPFAM" id="SSF53756">
    <property type="entry name" value="UDP-Glycosyltransferase/glycogen phosphorylase"/>
    <property type="match status" value="1"/>
</dbReference>
<feature type="domain" description="Protein kinase" evidence="5">
    <location>
        <begin position="38"/>
        <end position="307"/>
    </location>
</feature>
<dbReference type="SUPFAM" id="SSF56112">
    <property type="entry name" value="Protein kinase-like (PK-like)"/>
    <property type="match status" value="1"/>
</dbReference>
<dbReference type="PANTHER" id="PTHR47989">
    <property type="entry name" value="OS01G0750732 PROTEIN"/>
    <property type="match status" value="1"/>
</dbReference>
<keyword evidence="1" id="KW-0723">Serine/threonine-protein kinase</keyword>
<dbReference type="InterPro" id="IPR011009">
    <property type="entry name" value="Kinase-like_dom_sf"/>
</dbReference>
<evidence type="ECO:0000313" key="7">
    <source>
        <dbReference type="Proteomes" id="UP000325577"/>
    </source>
</evidence>
<evidence type="ECO:0000256" key="4">
    <source>
        <dbReference type="PROSITE-ProRule" id="PRU10141"/>
    </source>
</evidence>